<dbReference type="SMART" id="SM00664">
    <property type="entry name" value="DoH"/>
    <property type="match status" value="1"/>
</dbReference>
<dbReference type="GO" id="GO:0005576">
    <property type="term" value="C:extracellular region"/>
    <property type="evidence" value="ECO:0007669"/>
    <property type="project" value="UniProtKB-SubCell"/>
</dbReference>
<evidence type="ECO:0000256" key="1">
    <source>
        <dbReference type="ARBA" id="ARBA00001970"/>
    </source>
</evidence>
<accession>A0AAV6VA80</accession>
<dbReference type="SMART" id="SM00665">
    <property type="entry name" value="B561"/>
    <property type="match status" value="1"/>
</dbReference>
<feature type="transmembrane region" description="Helical" evidence="19">
    <location>
        <begin position="444"/>
        <end position="463"/>
    </location>
</feature>
<feature type="chain" id="PRO_5043775831" description="Ferric-chelate reductase 1" evidence="20">
    <location>
        <begin position="19"/>
        <end position="627"/>
    </location>
</feature>
<evidence type="ECO:0008006" key="26">
    <source>
        <dbReference type="Google" id="ProtNLM"/>
    </source>
</evidence>
<keyword evidence="16" id="KW-0044">Antibiotic</keyword>
<keyword evidence="25" id="KW-1185">Reference proteome</keyword>
<comment type="caution">
    <text evidence="24">The sequence shown here is derived from an EMBL/GenBank/DDBJ whole genome shotgun (WGS) entry which is preliminary data.</text>
</comment>
<keyword evidence="18" id="KW-0325">Glycoprotein</keyword>
<keyword evidence="9" id="KW-0399">Innate immunity</keyword>
<comment type="similarity">
    <text evidence="4">Belongs to the insect defense protein family.</text>
</comment>
<dbReference type="InterPro" id="IPR005018">
    <property type="entry name" value="DOMON_domain"/>
</dbReference>
<feature type="transmembrane region" description="Helical" evidence="19">
    <location>
        <begin position="475"/>
        <end position="495"/>
    </location>
</feature>
<evidence type="ECO:0000256" key="3">
    <source>
        <dbReference type="ARBA" id="ARBA00004613"/>
    </source>
</evidence>
<evidence type="ECO:0000256" key="19">
    <source>
        <dbReference type="SAM" id="Phobius"/>
    </source>
</evidence>
<dbReference type="PANTHER" id="PTHR45828:SF9">
    <property type="entry name" value="CELL WALL INTEGRITY AND STRESS RESPONSE COMPONENT 4-LIKE-RELATED"/>
    <property type="match status" value="1"/>
</dbReference>
<dbReference type="Pfam" id="PF03188">
    <property type="entry name" value="Cytochrom_B561"/>
    <property type="match status" value="1"/>
</dbReference>
<dbReference type="Proteomes" id="UP000827092">
    <property type="component" value="Unassembled WGS sequence"/>
</dbReference>
<evidence type="ECO:0000256" key="8">
    <source>
        <dbReference type="ARBA" id="ARBA00022529"/>
    </source>
</evidence>
<evidence type="ECO:0000256" key="17">
    <source>
        <dbReference type="ARBA" id="ARBA00023136"/>
    </source>
</evidence>
<evidence type="ECO:0000259" key="21">
    <source>
        <dbReference type="PROSITE" id="PS50836"/>
    </source>
</evidence>
<evidence type="ECO:0000256" key="2">
    <source>
        <dbReference type="ARBA" id="ARBA00004141"/>
    </source>
</evidence>
<dbReference type="PROSITE" id="PS50939">
    <property type="entry name" value="CYTOCHROME_B561"/>
    <property type="match status" value="1"/>
</dbReference>
<dbReference type="Pfam" id="PF02014">
    <property type="entry name" value="Reeler"/>
    <property type="match status" value="1"/>
</dbReference>
<gene>
    <name evidence="24" type="ORF">JTE90_003764</name>
</gene>
<reference evidence="24 25" key="1">
    <citation type="journal article" date="2022" name="Nat. Ecol. Evol.">
        <title>A masculinizing supergene underlies an exaggerated male reproductive morph in a spider.</title>
        <authorList>
            <person name="Hendrickx F."/>
            <person name="De Corte Z."/>
            <person name="Sonet G."/>
            <person name="Van Belleghem S.M."/>
            <person name="Kostlbacher S."/>
            <person name="Vangestel C."/>
        </authorList>
    </citation>
    <scope>NUCLEOTIDE SEQUENCE [LARGE SCALE GENOMIC DNA]</scope>
    <source>
        <strain evidence="24">W744_W776</strain>
    </source>
</reference>
<evidence type="ECO:0000259" key="22">
    <source>
        <dbReference type="PROSITE" id="PS50939"/>
    </source>
</evidence>
<dbReference type="PROSITE" id="PS50836">
    <property type="entry name" value="DOMON"/>
    <property type="match status" value="1"/>
</dbReference>
<dbReference type="CDD" id="cd08544">
    <property type="entry name" value="Reeler"/>
    <property type="match status" value="1"/>
</dbReference>
<evidence type="ECO:0000256" key="16">
    <source>
        <dbReference type="ARBA" id="ARBA00023022"/>
    </source>
</evidence>
<comment type="cofactor">
    <cofactor evidence="1">
        <name>heme b</name>
        <dbReference type="ChEBI" id="CHEBI:60344"/>
    </cofactor>
</comment>
<keyword evidence="13" id="KW-0249">Electron transport</keyword>
<evidence type="ECO:0000256" key="5">
    <source>
        <dbReference type="ARBA" id="ARBA00009195"/>
    </source>
</evidence>
<evidence type="ECO:0000256" key="9">
    <source>
        <dbReference type="ARBA" id="ARBA00022588"/>
    </source>
</evidence>
<proteinExistence type="inferred from homology"/>
<dbReference type="InterPro" id="IPR051237">
    <property type="entry name" value="Ferric-chelate_Red/DefProt"/>
</dbReference>
<keyword evidence="17 19" id="KW-0472">Membrane</keyword>
<feature type="domain" description="DOMON" evidence="21">
    <location>
        <begin position="204"/>
        <end position="322"/>
    </location>
</feature>
<dbReference type="InterPro" id="IPR002861">
    <property type="entry name" value="Reeler_dom"/>
</dbReference>
<feature type="transmembrane region" description="Helical" evidence="19">
    <location>
        <begin position="541"/>
        <end position="559"/>
    </location>
</feature>
<keyword evidence="15" id="KW-0408">Iron</keyword>
<comment type="similarity">
    <text evidence="5">Belongs to the FRRS1 family.</text>
</comment>
<comment type="subcellular location">
    <subcellularLocation>
        <location evidence="2">Membrane</location>
        <topology evidence="2">Multi-pass membrane protein</topology>
    </subcellularLocation>
    <subcellularLocation>
        <location evidence="3">Secreted</location>
    </subcellularLocation>
</comment>
<keyword evidence="14 19" id="KW-1133">Transmembrane helix</keyword>
<sequence>MLWGCLLTLAAVYTCVESRADGAPKTACSTLTPVHPNFEPQRGSSSYEVSAEKLGNNKVGVTIMSRIGEEIQGFVLQARSAQDPSKLIEGKFSTQNGVTKTVDCFRGSQNTLTHTHPRAKQSITAEWTPSADLNEDVIFRATVAKTYAIFYTKVDSPRVRISAMGMGQGSSSQSSSSQQPGYTNCFVSKGCFGYPPGCVNDNSCDVLLTFMSTGNSIQFTMMGSLETNSYMAMGFSRDNLMGDDYVTSCVLESGSRIKVQESYNNQRKQNLGLRELANQNNVGSYRNGQTTCTFSHPFLAEDPRGDVFNLQNQTYYLLLAIGPYDKENDKLVYHKARTASAERVNFTSFESINAEGASDSVKIHDVTESSFTTVTEANSFTTNHLPEEHSNRISKNNSATNCTFMITAWIGFASVAILLARHFKSAFYGRELGGVKIWFAFHRGFMLVALIFIIIAAITIFVYKKGWNYETSNPHAIFGIISTALAVCQPIMAVFRPSPDHSKRKIFNVAHFLVGNSAYILAIIAMFLAVSLEGSGLKQSFYYVLAIFVVVHVIFHAIFQVHTLTSGKQTTNEVKMLDMSQARSNTMQNDVSEKKNQAEIFKVLLLGFYSIFLVIILLTMYSLIGVA</sequence>
<evidence type="ECO:0000256" key="6">
    <source>
        <dbReference type="ARBA" id="ARBA00022448"/>
    </source>
</evidence>
<evidence type="ECO:0000256" key="11">
    <source>
        <dbReference type="ARBA" id="ARBA00022729"/>
    </source>
</evidence>
<dbReference type="CDD" id="cd08760">
    <property type="entry name" value="Cyt_b561_FRRS1_like"/>
    <property type="match status" value="1"/>
</dbReference>
<dbReference type="CDD" id="cd09628">
    <property type="entry name" value="DOMON_SDR_2_like"/>
    <property type="match status" value="1"/>
</dbReference>
<dbReference type="PANTHER" id="PTHR45828">
    <property type="entry name" value="CYTOCHROME B561/FERRIC REDUCTASE TRANSMEMBRANE"/>
    <property type="match status" value="1"/>
</dbReference>
<dbReference type="Gene3D" id="2.60.40.4060">
    <property type="entry name" value="Reeler domain"/>
    <property type="match status" value="1"/>
</dbReference>
<dbReference type="InterPro" id="IPR042307">
    <property type="entry name" value="Reeler_sf"/>
</dbReference>
<keyword evidence="10 19" id="KW-0812">Transmembrane</keyword>
<feature type="transmembrane region" description="Helical" evidence="19">
    <location>
        <begin position="404"/>
        <end position="423"/>
    </location>
</feature>
<name>A0AAV6VA80_9ARAC</name>
<dbReference type="AlphaFoldDB" id="A0AAV6VA80"/>
<dbReference type="GO" id="GO:0045087">
    <property type="term" value="P:innate immune response"/>
    <property type="evidence" value="ECO:0007669"/>
    <property type="project" value="UniProtKB-KW"/>
</dbReference>
<feature type="transmembrane region" description="Helical" evidence="19">
    <location>
        <begin position="603"/>
        <end position="624"/>
    </location>
</feature>
<evidence type="ECO:0000256" key="13">
    <source>
        <dbReference type="ARBA" id="ARBA00022982"/>
    </source>
</evidence>
<evidence type="ECO:0000256" key="14">
    <source>
        <dbReference type="ARBA" id="ARBA00022989"/>
    </source>
</evidence>
<dbReference type="Pfam" id="PF03351">
    <property type="entry name" value="DOMON"/>
    <property type="match status" value="1"/>
</dbReference>
<dbReference type="GO" id="GO:0042742">
    <property type="term" value="P:defense response to bacterium"/>
    <property type="evidence" value="ECO:0007669"/>
    <property type="project" value="UniProtKB-KW"/>
</dbReference>
<feature type="signal peptide" evidence="20">
    <location>
        <begin position="1"/>
        <end position="18"/>
    </location>
</feature>
<evidence type="ECO:0000256" key="15">
    <source>
        <dbReference type="ARBA" id="ARBA00023004"/>
    </source>
</evidence>
<dbReference type="PROSITE" id="PS51019">
    <property type="entry name" value="REELIN"/>
    <property type="match status" value="1"/>
</dbReference>
<evidence type="ECO:0000256" key="12">
    <source>
        <dbReference type="ARBA" id="ARBA00022859"/>
    </source>
</evidence>
<protein>
    <recommendedName>
        <fullName evidence="26">Ferric-chelate reductase 1</fullName>
    </recommendedName>
</protein>
<evidence type="ECO:0000256" key="10">
    <source>
        <dbReference type="ARBA" id="ARBA00022692"/>
    </source>
</evidence>
<dbReference type="Gene3D" id="1.20.120.1770">
    <property type="match status" value="1"/>
</dbReference>
<feature type="domain" description="Cytochrome b561" evidence="22">
    <location>
        <begin position="366"/>
        <end position="565"/>
    </location>
</feature>
<evidence type="ECO:0000256" key="7">
    <source>
        <dbReference type="ARBA" id="ARBA00022525"/>
    </source>
</evidence>
<organism evidence="24 25">
    <name type="scientific">Oedothorax gibbosus</name>
    <dbReference type="NCBI Taxonomy" id="931172"/>
    <lineage>
        <taxon>Eukaryota</taxon>
        <taxon>Metazoa</taxon>
        <taxon>Ecdysozoa</taxon>
        <taxon>Arthropoda</taxon>
        <taxon>Chelicerata</taxon>
        <taxon>Arachnida</taxon>
        <taxon>Araneae</taxon>
        <taxon>Araneomorphae</taxon>
        <taxon>Entelegynae</taxon>
        <taxon>Araneoidea</taxon>
        <taxon>Linyphiidae</taxon>
        <taxon>Erigoninae</taxon>
        <taxon>Oedothorax</taxon>
    </lineage>
</organism>
<feature type="domain" description="Reelin" evidence="23">
    <location>
        <begin position="13"/>
        <end position="175"/>
    </location>
</feature>
<keyword evidence="11 20" id="KW-0732">Signal</keyword>
<keyword evidence="12" id="KW-0391">Immunity</keyword>
<evidence type="ECO:0000313" key="24">
    <source>
        <dbReference type="EMBL" id="KAG8193557.1"/>
    </source>
</evidence>
<evidence type="ECO:0000313" key="25">
    <source>
        <dbReference type="Proteomes" id="UP000827092"/>
    </source>
</evidence>
<evidence type="ECO:0000256" key="4">
    <source>
        <dbReference type="ARBA" id="ARBA00008501"/>
    </source>
</evidence>
<dbReference type="GO" id="GO:0016020">
    <property type="term" value="C:membrane"/>
    <property type="evidence" value="ECO:0007669"/>
    <property type="project" value="UniProtKB-SubCell"/>
</dbReference>
<dbReference type="InterPro" id="IPR006593">
    <property type="entry name" value="Cyt_b561/ferric_Rdtase_TM"/>
</dbReference>
<feature type="transmembrane region" description="Helical" evidence="19">
    <location>
        <begin position="507"/>
        <end position="529"/>
    </location>
</feature>
<keyword evidence="7" id="KW-0964">Secreted</keyword>
<evidence type="ECO:0000256" key="18">
    <source>
        <dbReference type="ARBA" id="ARBA00023180"/>
    </source>
</evidence>
<evidence type="ECO:0000256" key="20">
    <source>
        <dbReference type="SAM" id="SignalP"/>
    </source>
</evidence>
<keyword evidence="6" id="KW-0813">Transport</keyword>
<keyword evidence="8" id="KW-0929">Antimicrobial</keyword>
<evidence type="ECO:0000259" key="23">
    <source>
        <dbReference type="PROSITE" id="PS51019"/>
    </source>
</evidence>
<dbReference type="EMBL" id="JAFNEN010000119">
    <property type="protein sequence ID" value="KAG8193557.1"/>
    <property type="molecule type" value="Genomic_DNA"/>
</dbReference>